<gene>
    <name evidence="1" type="ORF">NPIL_675361</name>
</gene>
<name>A0A8X6TSY1_NEPPI</name>
<dbReference type="EMBL" id="BMAW01064743">
    <property type="protein sequence ID" value="GFT46881.1"/>
    <property type="molecule type" value="Genomic_DNA"/>
</dbReference>
<dbReference type="Proteomes" id="UP000887013">
    <property type="component" value="Unassembled WGS sequence"/>
</dbReference>
<protein>
    <submittedName>
        <fullName evidence="1">Uncharacterized protein</fullName>
    </submittedName>
</protein>
<accession>A0A8X6TSY1</accession>
<evidence type="ECO:0000313" key="1">
    <source>
        <dbReference type="EMBL" id="GFT46881.1"/>
    </source>
</evidence>
<sequence length="119" mass="13689">MQFLTRSLHDAVSSKQARPLYMWQRNNRALTIPRTDVACGSFLLRPPYASLPPVGKLSEAWLRPSYYELMKTTIIFDERTLIGLLSYQRPNAFRSSSPNEARSFCCRETFVMIIIGNDP</sequence>
<comment type="caution">
    <text evidence="1">The sequence shown here is derived from an EMBL/GenBank/DDBJ whole genome shotgun (WGS) entry which is preliminary data.</text>
</comment>
<proteinExistence type="predicted"/>
<evidence type="ECO:0000313" key="2">
    <source>
        <dbReference type="Proteomes" id="UP000887013"/>
    </source>
</evidence>
<reference evidence="1" key="1">
    <citation type="submission" date="2020-08" db="EMBL/GenBank/DDBJ databases">
        <title>Multicomponent nature underlies the extraordinary mechanical properties of spider dragline silk.</title>
        <authorList>
            <person name="Kono N."/>
            <person name="Nakamura H."/>
            <person name="Mori M."/>
            <person name="Yoshida Y."/>
            <person name="Ohtoshi R."/>
            <person name="Malay A.D."/>
            <person name="Moran D.A.P."/>
            <person name="Tomita M."/>
            <person name="Numata K."/>
            <person name="Arakawa K."/>
        </authorList>
    </citation>
    <scope>NUCLEOTIDE SEQUENCE</scope>
</reference>
<organism evidence="1 2">
    <name type="scientific">Nephila pilipes</name>
    <name type="common">Giant wood spider</name>
    <name type="synonym">Nephila maculata</name>
    <dbReference type="NCBI Taxonomy" id="299642"/>
    <lineage>
        <taxon>Eukaryota</taxon>
        <taxon>Metazoa</taxon>
        <taxon>Ecdysozoa</taxon>
        <taxon>Arthropoda</taxon>
        <taxon>Chelicerata</taxon>
        <taxon>Arachnida</taxon>
        <taxon>Araneae</taxon>
        <taxon>Araneomorphae</taxon>
        <taxon>Entelegynae</taxon>
        <taxon>Araneoidea</taxon>
        <taxon>Nephilidae</taxon>
        <taxon>Nephila</taxon>
    </lineage>
</organism>
<dbReference type="AlphaFoldDB" id="A0A8X6TSY1"/>
<keyword evidence="2" id="KW-1185">Reference proteome</keyword>